<dbReference type="RefSeq" id="WP_345372398.1">
    <property type="nucleotide sequence ID" value="NZ_BAABJX010000038.1"/>
</dbReference>
<evidence type="ECO:0008006" key="4">
    <source>
        <dbReference type="Google" id="ProtNLM"/>
    </source>
</evidence>
<gene>
    <name evidence="2" type="ORF">GCM10023331_25630</name>
</gene>
<dbReference type="EMBL" id="BAABJX010000038">
    <property type="protein sequence ID" value="GAA4839335.1"/>
    <property type="molecule type" value="Genomic_DNA"/>
</dbReference>
<keyword evidence="1" id="KW-0732">Signal</keyword>
<sequence length="153" mass="16566">MRKAFIFPIVASLFLCLFSCEDAYYNPETKSISAEISGDQFNSTDFFAVKNGKTLSISASQSSKQLTMVLNKFEGEGEYVLGGDANNNEATWEPALGGTFTTLNMTIISGKVKVDEFDGSSIKGTFQYVASNGSKEVSVEEGIINILLTTPIE</sequence>
<proteinExistence type="predicted"/>
<reference evidence="3" key="1">
    <citation type="journal article" date="2019" name="Int. J. Syst. Evol. Microbiol.">
        <title>The Global Catalogue of Microorganisms (GCM) 10K type strain sequencing project: providing services to taxonomists for standard genome sequencing and annotation.</title>
        <authorList>
            <consortium name="The Broad Institute Genomics Platform"/>
            <consortium name="The Broad Institute Genome Sequencing Center for Infectious Disease"/>
            <person name="Wu L."/>
            <person name="Ma J."/>
        </authorList>
    </citation>
    <scope>NUCLEOTIDE SEQUENCE [LARGE SCALE GENOMIC DNA]</scope>
    <source>
        <strain evidence="3">JCM 18326</strain>
    </source>
</reference>
<feature type="chain" id="PRO_5045517219" description="Lipocalin-like domain-containing protein" evidence="1">
    <location>
        <begin position="24"/>
        <end position="153"/>
    </location>
</feature>
<evidence type="ECO:0000256" key="1">
    <source>
        <dbReference type="SAM" id="SignalP"/>
    </source>
</evidence>
<organism evidence="2 3">
    <name type="scientific">Algivirga pacifica</name>
    <dbReference type="NCBI Taxonomy" id="1162670"/>
    <lineage>
        <taxon>Bacteria</taxon>
        <taxon>Pseudomonadati</taxon>
        <taxon>Bacteroidota</taxon>
        <taxon>Cytophagia</taxon>
        <taxon>Cytophagales</taxon>
        <taxon>Flammeovirgaceae</taxon>
        <taxon>Algivirga</taxon>
    </lineage>
</organism>
<comment type="caution">
    <text evidence="2">The sequence shown here is derived from an EMBL/GenBank/DDBJ whole genome shotgun (WGS) entry which is preliminary data.</text>
</comment>
<protein>
    <recommendedName>
        <fullName evidence="4">Lipocalin-like domain-containing protein</fullName>
    </recommendedName>
</protein>
<dbReference type="Proteomes" id="UP001500298">
    <property type="component" value="Unassembled WGS sequence"/>
</dbReference>
<keyword evidence="3" id="KW-1185">Reference proteome</keyword>
<name>A0ABP9DI26_9BACT</name>
<feature type="signal peptide" evidence="1">
    <location>
        <begin position="1"/>
        <end position="23"/>
    </location>
</feature>
<accession>A0ABP9DI26</accession>
<evidence type="ECO:0000313" key="3">
    <source>
        <dbReference type="Proteomes" id="UP001500298"/>
    </source>
</evidence>
<evidence type="ECO:0000313" key="2">
    <source>
        <dbReference type="EMBL" id="GAA4839335.1"/>
    </source>
</evidence>
<dbReference type="Pfam" id="PF19765">
    <property type="entry name" value="DUF6252"/>
    <property type="match status" value="1"/>
</dbReference>
<dbReference type="InterPro" id="IPR046219">
    <property type="entry name" value="DUF6252"/>
</dbReference>